<dbReference type="Proteomes" id="UP000887581">
    <property type="component" value="Unplaced"/>
</dbReference>
<organism evidence="1 2">
    <name type="scientific">Setaria digitata</name>
    <dbReference type="NCBI Taxonomy" id="48799"/>
    <lineage>
        <taxon>Eukaryota</taxon>
        <taxon>Metazoa</taxon>
        <taxon>Ecdysozoa</taxon>
        <taxon>Nematoda</taxon>
        <taxon>Chromadorea</taxon>
        <taxon>Rhabditida</taxon>
        <taxon>Spirurina</taxon>
        <taxon>Spiruromorpha</taxon>
        <taxon>Filarioidea</taxon>
        <taxon>Setariidae</taxon>
        <taxon>Setaria</taxon>
    </lineage>
</organism>
<protein>
    <submittedName>
        <fullName evidence="2">Uncharacterized protein</fullName>
    </submittedName>
</protein>
<proteinExistence type="predicted"/>
<dbReference type="WBParaSite" id="sdigi.contig167.g5559.t1">
    <property type="protein sequence ID" value="sdigi.contig167.g5559.t1"/>
    <property type="gene ID" value="sdigi.contig167.g5559"/>
</dbReference>
<evidence type="ECO:0000313" key="2">
    <source>
        <dbReference type="WBParaSite" id="sdigi.contig167.g5559.t1"/>
    </source>
</evidence>
<name>A0A915PH23_9BILA</name>
<evidence type="ECO:0000313" key="1">
    <source>
        <dbReference type="Proteomes" id="UP000887581"/>
    </source>
</evidence>
<reference evidence="2" key="1">
    <citation type="submission" date="2022-11" db="UniProtKB">
        <authorList>
            <consortium name="WormBaseParasite"/>
        </authorList>
    </citation>
    <scope>IDENTIFICATION</scope>
</reference>
<dbReference type="AlphaFoldDB" id="A0A915PH23"/>
<accession>A0A915PH23</accession>
<keyword evidence="1" id="KW-1185">Reference proteome</keyword>
<sequence>MAHGTPPRPLRDERDIRDYDPNIIRLEFNRMLHANKVRKRSKQLKLWKVITLASYYQKLMASSRVEHMRQVTNYTRRLDATANQTDSVIETVKLLI</sequence>